<feature type="signal peptide" evidence="1">
    <location>
        <begin position="1"/>
        <end position="22"/>
    </location>
</feature>
<proteinExistence type="predicted"/>
<dbReference type="EMBL" id="FNXY01000010">
    <property type="protein sequence ID" value="SEJ65236.1"/>
    <property type="molecule type" value="Genomic_DNA"/>
</dbReference>
<evidence type="ECO:0000313" key="4">
    <source>
        <dbReference type="Proteomes" id="UP000199532"/>
    </source>
</evidence>
<dbReference type="OrthoDB" id="1490051at2"/>
<dbReference type="Proteomes" id="UP000199532">
    <property type="component" value="Unassembled WGS sequence"/>
</dbReference>
<feature type="chain" id="PRO_5011593576" evidence="1">
    <location>
        <begin position="23"/>
        <end position="348"/>
    </location>
</feature>
<dbReference type="InterPro" id="IPR026444">
    <property type="entry name" value="Secre_tail"/>
</dbReference>
<evidence type="ECO:0000313" key="3">
    <source>
        <dbReference type="EMBL" id="SEJ65236.1"/>
    </source>
</evidence>
<name>A0A1H7AJY9_9BACT</name>
<dbReference type="STRING" id="408657.SAMN04487995_5764"/>
<dbReference type="Pfam" id="PF18962">
    <property type="entry name" value="Por_Secre_tail"/>
    <property type="match status" value="1"/>
</dbReference>
<evidence type="ECO:0000259" key="2">
    <source>
        <dbReference type="Pfam" id="PF18962"/>
    </source>
</evidence>
<feature type="domain" description="Secretion system C-terminal sorting" evidence="2">
    <location>
        <begin position="275"/>
        <end position="346"/>
    </location>
</feature>
<keyword evidence="4" id="KW-1185">Reference proteome</keyword>
<keyword evidence="1" id="KW-0732">Signal</keyword>
<protein>
    <submittedName>
        <fullName evidence="3">Por secretion system C-terminal sorting domain-containing protein</fullName>
    </submittedName>
</protein>
<reference evidence="3 4" key="1">
    <citation type="submission" date="2016-10" db="EMBL/GenBank/DDBJ databases">
        <authorList>
            <person name="de Groot N.N."/>
        </authorList>
    </citation>
    <scope>NUCLEOTIDE SEQUENCE [LARGE SCALE GENOMIC DNA]</scope>
    <source>
        <strain evidence="3 4">DSM 19938</strain>
    </source>
</reference>
<sequence length="348" mass="37402">MKSRSILSLFLIILCSISEAHAQADPGSAGMTFSKSIVQVGEVVTLQVQIGNYSGGLSAGKALSPYDATFTVTIPSILKVNGPLDFSNLPFAVSVASQLPNSVGATVIVLIIPNGIPRGANGYVSIPLIGIKDDVNIVYATVKTDANLGNPSSGNVTPTNDLQSAPVTICLPLPVKLISFEVHKEGGLVNLNWSTSEETNSERFDIEHSLNGKQWKLVGASTSNGDSKVKKEYGFTHKDPSGGENYYRLKMIDRDLTYAYGPIRSIRLDHVKLEIYPNPVAELLTISASNWEKVTNIQLISNSGISVYDSGSMPLNNIDVKNLKVGIYLVKITTIDGVPSLRKILISR</sequence>
<dbReference type="NCBIfam" id="TIGR04183">
    <property type="entry name" value="Por_Secre_tail"/>
    <property type="match status" value="1"/>
</dbReference>
<dbReference type="AlphaFoldDB" id="A0A1H7AJY9"/>
<evidence type="ECO:0000256" key="1">
    <source>
        <dbReference type="SAM" id="SignalP"/>
    </source>
</evidence>
<gene>
    <name evidence="3" type="ORF">SAMN04487995_5764</name>
</gene>
<dbReference type="RefSeq" id="WP_090341461.1">
    <property type="nucleotide sequence ID" value="NZ_FNXY01000010.1"/>
</dbReference>
<organism evidence="3 4">
    <name type="scientific">Dyadobacter koreensis</name>
    <dbReference type="NCBI Taxonomy" id="408657"/>
    <lineage>
        <taxon>Bacteria</taxon>
        <taxon>Pseudomonadati</taxon>
        <taxon>Bacteroidota</taxon>
        <taxon>Cytophagia</taxon>
        <taxon>Cytophagales</taxon>
        <taxon>Spirosomataceae</taxon>
        <taxon>Dyadobacter</taxon>
    </lineage>
</organism>
<accession>A0A1H7AJY9</accession>